<protein>
    <submittedName>
        <fullName evidence="14">Nucleolar and spindle-associated protein 1-C-like</fullName>
    </submittedName>
</protein>
<dbReference type="Pfam" id="PF16006">
    <property type="entry name" value="NUSAP"/>
    <property type="match status" value="1"/>
</dbReference>
<feature type="compositionally biased region" description="Basic and acidic residues" evidence="12">
    <location>
        <begin position="54"/>
        <end position="64"/>
    </location>
</feature>
<dbReference type="GO" id="GO:0005730">
    <property type="term" value="C:nucleolus"/>
    <property type="evidence" value="ECO:0007669"/>
    <property type="project" value="TreeGrafter"/>
</dbReference>
<dbReference type="PANTHER" id="PTHR15874:SF1">
    <property type="entry name" value="NUCLEOLAR AND SPINDLE-ASSOCIATED PROTEIN 1"/>
    <property type="match status" value="1"/>
</dbReference>
<keyword evidence="4" id="KW-0963">Cytoplasm</keyword>
<dbReference type="Proteomes" id="UP000085678">
    <property type="component" value="Unplaced"/>
</dbReference>
<name>A0A1S3I122_LINAN</name>
<evidence type="ECO:0000256" key="8">
    <source>
        <dbReference type="ARBA" id="ARBA00023125"/>
    </source>
</evidence>
<dbReference type="GO" id="GO:0007076">
    <property type="term" value="P:mitotic chromosome condensation"/>
    <property type="evidence" value="ECO:0007669"/>
    <property type="project" value="TreeGrafter"/>
</dbReference>
<evidence type="ECO:0000256" key="1">
    <source>
        <dbReference type="ARBA" id="ARBA00004123"/>
    </source>
</evidence>
<dbReference type="GO" id="GO:0000281">
    <property type="term" value="P:mitotic cytokinesis"/>
    <property type="evidence" value="ECO:0007669"/>
    <property type="project" value="InterPro"/>
</dbReference>
<dbReference type="RefSeq" id="XP_013391526.1">
    <property type="nucleotide sequence ID" value="XM_013536072.1"/>
</dbReference>
<comment type="similarity">
    <text evidence="3">Belongs to the NUSAP family.</text>
</comment>
<evidence type="ECO:0000256" key="5">
    <source>
        <dbReference type="ARBA" id="ARBA00022618"/>
    </source>
</evidence>
<dbReference type="InterPro" id="IPR026756">
    <property type="entry name" value="NuSAP"/>
</dbReference>
<dbReference type="GO" id="GO:0003677">
    <property type="term" value="F:DNA binding"/>
    <property type="evidence" value="ECO:0007669"/>
    <property type="project" value="UniProtKB-KW"/>
</dbReference>
<feature type="compositionally biased region" description="Basic and acidic residues" evidence="12">
    <location>
        <begin position="80"/>
        <end position="98"/>
    </location>
</feature>
<keyword evidence="11" id="KW-0131">Cell cycle</keyword>
<evidence type="ECO:0000313" key="13">
    <source>
        <dbReference type="Proteomes" id="UP000085678"/>
    </source>
</evidence>
<sequence>MYTLDELEGLKYAKLQELAKEAGIKANVKAEKLVRDLAKHYDNLAGKDGSSEESDAKSPKEKPARKIAKGKKGNKRKKQIKADESPTETDKQEKERIKTPAKSPKVMTPKPKRLSVIKAEETRSSPKASNGAPSMGSKSNLQDGEARKSKGTPSSAQGLKRKRQNEDSFQKTATPQEQQSESRVSTGRAKRVRTGTYDKEDSIIIASSQSSKNSSPALSGGKESASLTEKKEAANKTTEGTKPKTQTNIPRFAAFAAKKKAEKKPVTPGNKDWAKIHQKNFDKMDSIDVYLEKKRERTKSITASVKKARMLTEQAKASVQKLKNHRTPTNKGPKFAKPVKASLFKSPHSGVPFVPSVTSTSKMNLNFNGILKTPIAKTGPTPGDGIAKTKAVTVKSPAKAADKSGDNTKENKEKRKSMVKRKSVGDSRKSIGAGRKSIGDSRKSIEAGRKSIGDSRKSIGTTPFKFGNTTLGANTTLGNTALDTSQPATNKKPVFDLKASLAKPITWKPYTGKLKPINFKTEGHQQLANKGPKLQTREDRRAAASLHRANKKYDMQLKRRKIANA</sequence>
<feature type="compositionally biased region" description="Basic and acidic residues" evidence="12">
    <location>
        <begin position="228"/>
        <end position="242"/>
    </location>
</feature>
<feature type="compositionally biased region" description="Basic and acidic residues" evidence="12">
    <location>
        <begin position="437"/>
        <end position="457"/>
    </location>
</feature>
<evidence type="ECO:0000256" key="12">
    <source>
        <dbReference type="SAM" id="MobiDB-lite"/>
    </source>
</evidence>
<dbReference type="GO" id="GO:0040001">
    <property type="term" value="P:establishment of mitotic spindle localization"/>
    <property type="evidence" value="ECO:0007669"/>
    <property type="project" value="InterPro"/>
</dbReference>
<keyword evidence="6" id="KW-0493">Microtubule</keyword>
<evidence type="ECO:0000256" key="3">
    <source>
        <dbReference type="ARBA" id="ARBA00009702"/>
    </source>
</evidence>
<evidence type="ECO:0000256" key="9">
    <source>
        <dbReference type="ARBA" id="ARBA00023212"/>
    </source>
</evidence>
<feature type="compositionally biased region" description="Polar residues" evidence="12">
    <location>
        <begin position="125"/>
        <end position="142"/>
    </location>
</feature>
<dbReference type="InParanoid" id="A0A1S3I122"/>
<feature type="region of interest" description="Disordered" evidence="12">
    <location>
        <begin position="522"/>
        <end position="565"/>
    </location>
</feature>
<proteinExistence type="inferred from homology"/>
<evidence type="ECO:0000256" key="6">
    <source>
        <dbReference type="ARBA" id="ARBA00022701"/>
    </source>
</evidence>
<keyword evidence="7" id="KW-0498">Mitosis</keyword>
<keyword evidence="10" id="KW-0539">Nucleus</keyword>
<evidence type="ECO:0000256" key="4">
    <source>
        <dbReference type="ARBA" id="ARBA00022490"/>
    </source>
</evidence>
<keyword evidence="5" id="KW-0132">Cell division</keyword>
<evidence type="ECO:0000256" key="10">
    <source>
        <dbReference type="ARBA" id="ARBA00023242"/>
    </source>
</evidence>
<dbReference type="AlphaFoldDB" id="A0A1S3I122"/>
<reference evidence="14" key="1">
    <citation type="submission" date="2025-08" db="UniProtKB">
        <authorList>
            <consortium name="RefSeq"/>
        </authorList>
    </citation>
    <scope>IDENTIFICATION</scope>
    <source>
        <tissue evidence="14">Gonads</tissue>
    </source>
</reference>
<evidence type="ECO:0000256" key="2">
    <source>
        <dbReference type="ARBA" id="ARBA00004186"/>
    </source>
</evidence>
<comment type="subcellular location">
    <subcellularLocation>
        <location evidence="2">Cytoplasm</location>
        <location evidence="2">Cytoskeleton</location>
        <location evidence="2">Spindle</location>
    </subcellularLocation>
    <subcellularLocation>
        <location evidence="1">Nucleus</location>
    </subcellularLocation>
</comment>
<evidence type="ECO:0000256" key="11">
    <source>
        <dbReference type="ARBA" id="ARBA00023306"/>
    </source>
</evidence>
<organism evidence="13 14">
    <name type="scientific">Lingula anatina</name>
    <name type="common">Brachiopod</name>
    <name type="synonym">Lingula unguis</name>
    <dbReference type="NCBI Taxonomy" id="7574"/>
    <lineage>
        <taxon>Eukaryota</taxon>
        <taxon>Metazoa</taxon>
        <taxon>Spiralia</taxon>
        <taxon>Lophotrochozoa</taxon>
        <taxon>Brachiopoda</taxon>
        <taxon>Linguliformea</taxon>
        <taxon>Lingulata</taxon>
        <taxon>Lingulida</taxon>
        <taxon>Linguloidea</taxon>
        <taxon>Lingulidae</taxon>
        <taxon>Lingula</taxon>
    </lineage>
</organism>
<dbReference type="GO" id="GO:0005874">
    <property type="term" value="C:microtubule"/>
    <property type="evidence" value="ECO:0007669"/>
    <property type="project" value="UniProtKB-KW"/>
</dbReference>
<evidence type="ECO:0000256" key="7">
    <source>
        <dbReference type="ARBA" id="ARBA00022776"/>
    </source>
</evidence>
<dbReference type="GO" id="GO:0072686">
    <property type="term" value="C:mitotic spindle"/>
    <property type="evidence" value="ECO:0007669"/>
    <property type="project" value="TreeGrafter"/>
</dbReference>
<evidence type="ECO:0000313" key="14">
    <source>
        <dbReference type="RefSeq" id="XP_013391526.1"/>
    </source>
</evidence>
<keyword evidence="8" id="KW-0238">DNA-binding</keyword>
<feature type="region of interest" description="Disordered" evidence="12">
    <location>
        <begin position="373"/>
        <end position="473"/>
    </location>
</feature>
<dbReference type="OrthoDB" id="3258416at2759"/>
<feature type="region of interest" description="Disordered" evidence="12">
    <location>
        <begin position="42"/>
        <end position="277"/>
    </location>
</feature>
<dbReference type="GeneID" id="106159693"/>
<gene>
    <name evidence="14" type="primary">LOC106159693</name>
</gene>
<keyword evidence="9" id="KW-0206">Cytoskeleton</keyword>
<dbReference type="KEGG" id="lak:106159693"/>
<feature type="region of interest" description="Disordered" evidence="12">
    <location>
        <begin position="315"/>
        <end position="336"/>
    </location>
</feature>
<feature type="compositionally biased region" description="Low complexity" evidence="12">
    <location>
        <begin position="203"/>
        <end position="215"/>
    </location>
</feature>
<accession>A0A1S3I122</accession>
<feature type="compositionally biased region" description="Basic residues" evidence="12">
    <location>
        <begin position="65"/>
        <end position="79"/>
    </location>
</feature>
<dbReference type="STRING" id="7574.A0A1S3I122"/>
<dbReference type="GO" id="GO:0008017">
    <property type="term" value="F:microtubule binding"/>
    <property type="evidence" value="ECO:0007669"/>
    <property type="project" value="TreeGrafter"/>
</dbReference>
<dbReference type="PANTHER" id="PTHR15874">
    <property type="entry name" value="NUCLEOLAR AND SPINDLE-ASSOCIATED PROTEIN 1"/>
    <property type="match status" value="1"/>
</dbReference>
<keyword evidence="13" id="KW-1185">Reference proteome</keyword>
<feature type="compositionally biased region" description="Polar residues" evidence="12">
    <location>
        <begin position="170"/>
        <end position="185"/>
    </location>
</feature>
<feature type="compositionally biased region" description="Basic and acidic residues" evidence="12">
    <location>
        <begin position="400"/>
        <end position="413"/>
    </location>
</feature>